<evidence type="ECO:0000256" key="1">
    <source>
        <dbReference type="ARBA" id="ARBA00004170"/>
    </source>
</evidence>
<accession>A0A8J7WQE6</accession>
<dbReference type="CDD" id="cd03443">
    <property type="entry name" value="PaaI_thioesterase"/>
    <property type="match status" value="1"/>
</dbReference>
<evidence type="ECO:0000256" key="9">
    <source>
        <dbReference type="ARBA" id="ARBA00022946"/>
    </source>
</evidence>
<comment type="catalytic activity">
    <reaction evidence="23">
        <text>tetradecanoyl-CoA + H2O = tetradecanoate + CoA + H(+)</text>
        <dbReference type="Rhea" id="RHEA:40119"/>
        <dbReference type="ChEBI" id="CHEBI:15377"/>
        <dbReference type="ChEBI" id="CHEBI:15378"/>
        <dbReference type="ChEBI" id="CHEBI:30807"/>
        <dbReference type="ChEBI" id="CHEBI:57287"/>
        <dbReference type="ChEBI" id="CHEBI:57385"/>
    </reaction>
    <physiologicalReaction direction="left-to-right" evidence="23">
        <dbReference type="Rhea" id="RHEA:40120"/>
    </physiologicalReaction>
</comment>
<evidence type="ECO:0000256" key="13">
    <source>
        <dbReference type="ARBA" id="ARBA00035852"/>
    </source>
</evidence>
<keyword evidence="4" id="KW-1003">Cell membrane</keyword>
<comment type="catalytic activity">
    <reaction evidence="20">
        <text>hexadecanoyl-CoA + H2O = hexadecanoate + CoA + H(+)</text>
        <dbReference type="Rhea" id="RHEA:16645"/>
        <dbReference type="ChEBI" id="CHEBI:7896"/>
        <dbReference type="ChEBI" id="CHEBI:15377"/>
        <dbReference type="ChEBI" id="CHEBI:15378"/>
        <dbReference type="ChEBI" id="CHEBI:57287"/>
        <dbReference type="ChEBI" id="CHEBI:57379"/>
        <dbReference type="EC" id="3.1.2.2"/>
    </reaction>
    <physiologicalReaction direction="left-to-right" evidence="20">
        <dbReference type="Rhea" id="RHEA:16646"/>
    </physiologicalReaction>
</comment>
<dbReference type="InterPro" id="IPR029069">
    <property type="entry name" value="HotDog_dom_sf"/>
</dbReference>
<comment type="similarity">
    <text evidence="15">Belongs to the THEM4/THEM5 thioesterase family.</text>
</comment>
<keyword evidence="12" id="KW-0966">Cell projection</keyword>
<dbReference type="InterPro" id="IPR052365">
    <property type="entry name" value="THEM4/THEM5_acyl-CoA_thioest"/>
</dbReference>
<evidence type="ECO:0000256" key="15">
    <source>
        <dbReference type="ARBA" id="ARBA00038456"/>
    </source>
</evidence>
<dbReference type="GO" id="GO:0005737">
    <property type="term" value="C:cytoplasm"/>
    <property type="evidence" value="ECO:0007669"/>
    <property type="project" value="UniProtKB-SubCell"/>
</dbReference>
<evidence type="ECO:0000256" key="19">
    <source>
        <dbReference type="ARBA" id="ARBA00047588"/>
    </source>
</evidence>
<reference evidence="25" key="1">
    <citation type="submission" date="2021-04" db="EMBL/GenBank/DDBJ databases">
        <title>Genome based classification of Actinospica acidithermotolerans sp. nov., an actinobacterium isolated from an Indonesian hot spring.</title>
        <authorList>
            <person name="Kusuma A.B."/>
            <person name="Putra K.E."/>
            <person name="Nafisah S."/>
            <person name="Loh J."/>
            <person name="Nouioui I."/>
            <person name="Goodfellow M."/>
        </authorList>
    </citation>
    <scope>NUCLEOTIDE SEQUENCE</scope>
    <source>
        <strain evidence="25">DSM 45618</strain>
    </source>
</reference>
<comment type="catalytic activity">
    <reaction evidence="21">
        <text>decanoyl-CoA + H2O = decanoate + CoA + H(+)</text>
        <dbReference type="Rhea" id="RHEA:40059"/>
        <dbReference type="ChEBI" id="CHEBI:15377"/>
        <dbReference type="ChEBI" id="CHEBI:15378"/>
        <dbReference type="ChEBI" id="CHEBI:27689"/>
        <dbReference type="ChEBI" id="CHEBI:57287"/>
        <dbReference type="ChEBI" id="CHEBI:61430"/>
    </reaction>
    <physiologicalReaction direction="left-to-right" evidence="21">
        <dbReference type="Rhea" id="RHEA:40060"/>
    </physiologicalReaction>
</comment>
<evidence type="ECO:0000256" key="2">
    <source>
        <dbReference type="ARBA" id="ARBA00004496"/>
    </source>
</evidence>
<dbReference type="EMBL" id="JAGSXH010000040">
    <property type="protein sequence ID" value="MBS2964037.1"/>
    <property type="molecule type" value="Genomic_DNA"/>
</dbReference>
<dbReference type="Proteomes" id="UP000677913">
    <property type="component" value="Unassembled WGS sequence"/>
</dbReference>
<comment type="catalytic activity">
    <reaction evidence="13">
        <text>(5Z,8Z,11Z,14Z)-eicosatetraenoyl-CoA + H2O = (5Z,8Z,11Z,14Z)-eicosatetraenoate + CoA + H(+)</text>
        <dbReference type="Rhea" id="RHEA:40151"/>
        <dbReference type="ChEBI" id="CHEBI:15377"/>
        <dbReference type="ChEBI" id="CHEBI:15378"/>
        <dbReference type="ChEBI" id="CHEBI:32395"/>
        <dbReference type="ChEBI" id="CHEBI:57287"/>
        <dbReference type="ChEBI" id="CHEBI:57368"/>
    </reaction>
    <physiologicalReaction direction="left-to-right" evidence="13">
        <dbReference type="Rhea" id="RHEA:40152"/>
    </physiologicalReaction>
</comment>
<evidence type="ECO:0000256" key="4">
    <source>
        <dbReference type="ARBA" id="ARBA00022475"/>
    </source>
</evidence>
<evidence type="ECO:0000256" key="3">
    <source>
        <dbReference type="ARBA" id="ARBA00004632"/>
    </source>
</evidence>
<dbReference type="GO" id="GO:0016787">
    <property type="term" value="F:hydrolase activity"/>
    <property type="evidence" value="ECO:0007669"/>
    <property type="project" value="UniProtKB-KW"/>
</dbReference>
<keyword evidence="26" id="KW-1185">Reference proteome</keyword>
<evidence type="ECO:0000256" key="17">
    <source>
        <dbReference type="ARBA" id="ARBA00040123"/>
    </source>
</evidence>
<feature type="domain" description="Thioesterase" evidence="24">
    <location>
        <begin position="40"/>
        <end position="95"/>
    </location>
</feature>
<evidence type="ECO:0000256" key="18">
    <source>
        <dbReference type="ARBA" id="ARBA00043210"/>
    </source>
</evidence>
<dbReference type="GO" id="GO:0016020">
    <property type="term" value="C:membrane"/>
    <property type="evidence" value="ECO:0007669"/>
    <property type="project" value="UniProtKB-SubCell"/>
</dbReference>
<dbReference type="PANTHER" id="PTHR12418">
    <property type="entry name" value="ACYL-COENZYME A THIOESTERASE THEM4"/>
    <property type="match status" value="1"/>
</dbReference>
<dbReference type="PANTHER" id="PTHR12418:SF19">
    <property type="entry name" value="ACYL-COENZYME A THIOESTERASE THEM4"/>
    <property type="match status" value="1"/>
</dbReference>
<evidence type="ECO:0000256" key="23">
    <source>
        <dbReference type="ARBA" id="ARBA00048180"/>
    </source>
</evidence>
<sequence length="159" mass="17260">MCFACGDEQANGLHLRVFAAEGVAVTAQFEVAAAHQGAPGLIHGGLLTLAFDEVMGSLQWMMRIPAVTGRLETDFLRPIPLGRTVHFAARCRGVHGRKLYHCAEGRLDGPDGEPVARASALFVEVRLDHFAKHGRAEEVQAVLDNPGDHRTLRAFEVNP</sequence>
<dbReference type="Pfam" id="PF03061">
    <property type="entry name" value="4HBT"/>
    <property type="match status" value="1"/>
</dbReference>
<name>A0A8J7WQE6_9ACTN</name>
<keyword evidence="9" id="KW-0809">Transit peptide</keyword>
<evidence type="ECO:0000313" key="25">
    <source>
        <dbReference type="EMBL" id="MBS2964037.1"/>
    </source>
</evidence>
<comment type="caution">
    <text evidence="25">The sequence shown here is derived from an EMBL/GenBank/DDBJ whole genome shotgun (WGS) entry which is preliminary data.</text>
</comment>
<comment type="subcellular location">
    <subcellularLocation>
        <location evidence="3">Cell projection</location>
        <location evidence="3">Ruffle membrane</location>
    </subcellularLocation>
    <subcellularLocation>
        <location evidence="2">Cytoplasm</location>
    </subcellularLocation>
    <subcellularLocation>
        <location evidence="1">Membrane</location>
        <topology evidence="1">Peripheral membrane protein</topology>
    </subcellularLocation>
</comment>
<evidence type="ECO:0000256" key="6">
    <source>
        <dbReference type="ARBA" id="ARBA00022703"/>
    </source>
</evidence>
<comment type="catalytic activity">
    <reaction evidence="14">
        <text>(9Z)-octadecenoyl-CoA + H2O = (9Z)-octadecenoate + CoA + H(+)</text>
        <dbReference type="Rhea" id="RHEA:40139"/>
        <dbReference type="ChEBI" id="CHEBI:15377"/>
        <dbReference type="ChEBI" id="CHEBI:15378"/>
        <dbReference type="ChEBI" id="CHEBI:30823"/>
        <dbReference type="ChEBI" id="CHEBI:57287"/>
        <dbReference type="ChEBI" id="CHEBI:57387"/>
    </reaction>
    <physiologicalReaction direction="left-to-right" evidence="14">
        <dbReference type="Rhea" id="RHEA:40140"/>
    </physiologicalReaction>
</comment>
<dbReference type="SUPFAM" id="SSF54637">
    <property type="entry name" value="Thioesterase/thiol ester dehydrase-isomerase"/>
    <property type="match status" value="1"/>
</dbReference>
<organism evidence="25 26">
    <name type="scientific">Actinocrinis puniceicyclus</name>
    <dbReference type="NCBI Taxonomy" id="977794"/>
    <lineage>
        <taxon>Bacteria</taxon>
        <taxon>Bacillati</taxon>
        <taxon>Actinomycetota</taxon>
        <taxon>Actinomycetes</taxon>
        <taxon>Catenulisporales</taxon>
        <taxon>Actinospicaceae</taxon>
        <taxon>Actinocrinis</taxon>
    </lineage>
</organism>
<keyword evidence="7" id="KW-0378">Hydrolase</keyword>
<evidence type="ECO:0000256" key="12">
    <source>
        <dbReference type="ARBA" id="ARBA00023273"/>
    </source>
</evidence>
<keyword evidence="8" id="KW-0276">Fatty acid metabolism</keyword>
<keyword evidence="11" id="KW-0472">Membrane</keyword>
<evidence type="ECO:0000259" key="24">
    <source>
        <dbReference type="Pfam" id="PF03061"/>
    </source>
</evidence>
<dbReference type="GO" id="GO:0006631">
    <property type="term" value="P:fatty acid metabolic process"/>
    <property type="evidence" value="ECO:0007669"/>
    <property type="project" value="UniProtKB-KW"/>
</dbReference>
<keyword evidence="10" id="KW-0443">Lipid metabolism</keyword>
<evidence type="ECO:0000256" key="7">
    <source>
        <dbReference type="ARBA" id="ARBA00022801"/>
    </source>
</evidence>
<proteinExistence type="inferred from homology"/>
<keyword evidence="6" id="KW-0053">Apoptosis</keyword>
<evidence type="ECO:0000256" key="21">
    <source>
        <dbReference type="ARBA" id="ARBA00047969"/>
    </source>
</evidence>
<dbReference type="InterPro" id="IPR006683">
    <property type="entry name" value="Thioestr_dom"/>
</dbReference>
<comment type="catalytic activity">
    <reaction evidence="22">
        <text>dodecanoyl-CoA + H2O = dodecanoate + CoA + H(+)</text>
        <dbReference type="Rhea" id="RHEA:30135"/>
        <dbReference type="ChEBI" id="CHEBI:15377"/>
        <dbReference type="ChEBI" id="CHEBI:15378"/>
        <dbReference type="ChEBI" id="CHEBI:18262"/>
        <dbReference type="ChEBI" id="CHEBI:57287"/>
        <dbReference type="ChEBI" id="CHEBI:57375"/>
    </reaction>
    <physiologicalReaction direction="left-to-right" evidence="22">
        <dbReference type="Rhea" id="RHEA:30136"/>
    </physiologicalReaction>
</comment>
<evidence type="ECO:0000256" key="8">
    <source>
        <dbReference type="ARBA" id="ARBA00022832"/>
    </source>
</evidence>
<dbReference type="EC" id="3.1.2.2" evidence="16"/>
<keyword evidence="5" id="KW-0963">Cytoplasm</keyword>
<evidence type="ECO:0000256" key="5">
    <source>
        <dbReference type="ARBA" id="ARBA00022490"/>
    </source>
</evidence>
<evidence type="ECO:0000256" key="11">
    <source>
        <dbReference type="ARBA" id="ARBA00023136"/>
    </source>
</evidence>
<dbReference type="AlphaFoldDB" id="A0A8J7WQE6"/>
<protein>
    <recommendedName>
        <fullName evidence="17">Acyl-coenzyme A thioesterase THEM4</fullName>
        <ecNumber evidence="16">3.1.2.2</ecNumber>
    </recommendedName>
    <alternativeName>
        <fullName evidence="18">Thioesterase superfamily member 4</fullName>
    </alternativeName>
</protein>
<dbReference type="Gene3D" id="3.10.129.10">
    <property type="entry name" value="Hotdog Thioesterase"/>
    <property type="match status" value="1"/>
</dbReference>
<evidence type="ECO:0000256" key="16">
    <source>
        <dbReference type="ARBA" id="ARBA00038848"/>
    </source>
</evidence>
<gene>
    <name evidence="25" type="ORF">KGA66_13350</name>
</gene>
<evidence type="ECO:0000256" key="14">
    <source>
        <dbReference type="ARBA" id="ARBA00037002"/>
    </source>
</evidence>
<evidence type="ECO:0000256" key="20">
    <source>
        <dbReference type="ARBA" id="ARBA00047734"/>
    </source>
</evidence>
<evidence type="ECO:0000256" key="22">
    <source>
        <dbReference type="ARBA" id="ARBA00048074"/>
    </source>
</evidence>
<evidence type="ECO:0000313" key="26">
    <source>
        <dbReference type="Proteomes" id="UP000677913"/>
    </source>
</evidence>
<comment type="catalytic activity">
    <reaction evidence="19">
        <text>octanoyl-CoA + H2O = octanoate + CoA + H(+)</text>
        <dbReference type="Rhea" id="RHEA:30143"/>
        <dbReference type="ChEBI" id="CHEBI:15377"/>
        <dbReference type="ChEBI" id="CHEBI:15378"/>
        <dbReference type="ChEBI" id="CHEBI:25646"/>
        <dbReference type="ChEBI" id="CHEBI:57287"/>
        <dbReference type="ChEBI" id="CHEBI:57386"/>
    </reaction>
    <physiologicalReaction direction="left-to-right" evidence="19">
        <dbReference type="Rhea" id="RHEA:30144"/>
    </physiologicalReaction>
</comment>
<evidence type="ECO:0000256" key="10">
    <source>
        <dbReference type="ARBA" id="ARBA00023098"/>
    </source>
</evidence>